<dbReference type="InterPro" id="IPR011991">
    <property type="entry name" value="ArsR-like_HTH"/>
</dbReference>
<gene>
    <name evidence="8" type="ORF">CDES_08650</name>
</gene>
<dbReference type="EMBL" id="CP009220">
    <property type="protein sequence ID" value="ALC06122.1"/>
    <property type="molecule type" value="Genomic_DNA"/>
</dbReference>
<sequence>MVTQPDRQHRILSLLEPTGAVSVGDLAEHFEVTTETIRRDLRIMESHGLLQRVHGGAITPEPMGASPPAHPRVRVPGFPPTLPMLELAEVAVTTIEPGARSIFLDAGAGCTAIATVLSDPPEDARWTVVTNSPGAVIALSQSGDTATVVLCGRVHQKSQSVVGANAVKMISSLRADIAFVEVDALDSDARFYTFHPETIPIKKAMMNNARCSVAVLRHDAQHNTGMHSFASVTDFDVLVTNAQPSDTRFFSDHNIQVVTP</sequence>
<protein>
    <recommendedName>
        <fullName evidence="1">Lactose phosphotransferase system repressor</fullName>
    </recommendedName>
</protein>
<dbReference type="SUPFAM" id="SSF100950">
    <property type="entry name" value="NagB/RpiA/CoA transferase-like"/>
    <property type="match status" value="1"/>
</dbReference>
<evidence type="ECO:0000313" key="8">
    <source>
        <dbReference type="EMBL" id="ALC06122.1"/>
    </source>
</evidence>
<keyword evidence="3" id="KW-0805">Transcription regulation</keyword>
<evidence type="ECO:0000256" key="3">
    <source>
        <dbReference type="ARBA" id="ARBA00023015"/>
    </source>
</evidence>
<dbReference type="SMART" id="SM01134">
    <property type="entry name" value="DeoRC"/>
    <property type="match status" value="1"/>
</dbReference>
<dbReference type="SMART" id="SM00420">
    <property type="entry name" value="HTH_DEOR"/>
    <property type="match status" value="1"/>
</dbReference>
<dbReference type="CDD" id="cd00090">
    <property type="entry name" value="HTH_ARSR"/>
    <property type="match status" value="1"/>
</dbReference>
<name>A0A0M4CMA5_9CORY</name>
<dbReference type="InterPro" id="IPR037171">
    <property type="entry name" value="NagB/RpiA_transferase-like"/>
</dbReference>
<dbReference type="PANTHER" id="PTHR30363:SF4">
    <property type="entry name" value="GLYCEROL-3-PHOSPHATE REGULON REPRESSOR"/>
    <property type="match status" value="1"/>
</dbReference>
<accession>A0A0M4CMA5</accession>
<organism evidence="8 9">
    <name type="scientific">Corynebacterium deserti GIMN1.010</name>
    <dbReference type="NCBI Taxonomy" id="931089"/>
    <lineage>
        <taxon>Bacteria</taxon>
        <taxon>Bacillati</taxon>
        <taxon>Actinomycetota</taxon>
        <taxon>Actinomycetes</taxon>
        <taxon>Mycobacteriales</taxon>
        <taxon>Corynebacteriaceae</taxon>
        <taxon>Corynebacterium</taxon>
    </lineage>
</organism>
<keyword evidence="2" id="KW-0678">Repressor</keyword>
<keyword evidence="5" id="KW-0804">Transcription</keyword>
<dbReference type="PROSITE" id="PS51000">
    <property type="entry name" value="HTH_DEOR_2"/>
    <property type="match status" value="1"/>
</dbReference>
<feature type="domain" description="HTH deoR-type" evidence="7">
    <location>
        <begin position="4"/>
        <end position="59"/>
    </location>
</feature>
<dbReference type="GO" id="GO:0003677">
    <property type="term" value="F:DNA binding"/>
    <property type="evidence" value="ECO:0007669"/>
    <property type="project" value="UniProtKB-KW"/>
</dbReference>
<dbReference type="PROSITE" id="PS00894">
    <property type="entry name" value="HTH_DEOR_1"/>
    <property type="match status" value="1"/>
</dbReference>
<dbReference type="OrthoDB" id="7688673at2"/>
<keyword evidence="4" id="KW-0238">DNA-binding</keyword>
<dbReference type="AlphaFoldDB" id="A0A0M4CMA5"/>
<dbReference type="GO" id="GO:0003700">
    <property type="term" value="F:DNA-binding transcription factor activity"/>
    <property type="evidence" value="ECO:0007669"/>
    <property type="project" value="InterPro"/>
</dbReference>
<evidence type="ECO:0000256" key="2">
    <source>
        <dbReference type="ARBA" id="ARBA00022491"/>
    </source>
</evidence>
<dbReference type="InterPro" id="IPR050313">
    <property type="entry name" value="Carb_Metab_HTH_regulators"/>
</dbReference>
<dbReference type="Proteomes" id="UP000068067">
    <property type="component" value="Chromosome"/>
</dbReference>
<evidence type="ECO:0000256" key="4">
    <source>
        <dbReference type="ARBA" id="ARBA00023125"/>
    </source>
</evidence>
<dbReference type="PANTHER" id="PTHR30363">
    <property type="entry name" value="HTH-TYPE TRANSCRIPTIONAL REGULATOR SRLR-RELATED"/>
    <property type="match status" value="1"/>
</dbReference>
<evidence type="ECO:0000259" key="7">
    <source>
        <dbReference type="PROSITE" id="PS51000"/>
    </source>
</evidence>
<dbReference type="InterPro" id="IPR036390">
    <property type="entry name" value="WH_DNA-bd_sf"/>
</dbReference>
<dbReference type="InterPro" id="IPR014036">
    <property type="entry name" value="DeoR-like_C"/>
</dbReference>
<evidence type="ECO:0000313" key="9">
    <source>
        <dbReference type="Proteomes" id="UP000068067"/>
    </source>
</evidence>
<dbReference type="Pfam" id="PF08220">
    <property type="entry name" value="HTH_DeoR"/>
    <property type="match status" value="1"/>
</dbReference>
<dbReference type="InterPro" id="IPR018356">
    <property type="entry name" value="Tscrpt_reg_HTH_DeoR_CS"/>
</dbReference>
<reference evidence="8 9" key="1">
    <citation type="submission" date="2014-08" db="EMBL/GenBank/DDBJ databases">
        <title>Complete genome sequence of Corynebacterium deserti GIMN1.010 (=DSM 45689), isolated from desert sand in western China.</title>
        <authorList>
            <person name="Ruckert C."/>
            <person name="Albersmeier A."/>
            <person name="Kalinowski J."/>
        </authorList>
    </citation>
    <scope>NUCLEOTIDE SEQUENCE [LARGE SCALE GENOMIC DNA]</scope>
    <source>
        <strain evidence="8 9">GIMN1.010</strain>
    </source>
</reference>
<comment type="function">
    <text evidence="6">Repressor of the lactose catabolism operon. Galactose-6-phosphate is the inducer.</text>
</comment>
<dbReference type="InterPro" id="IPR001034">
    <property type="entry name" value="DeoR_HTH"/>
</dbReference>
<dbReference type="KEGG" id="cdx:CDES_08650"/>
<proteinExistence type="predicted"/>
<dbReference type="Gene3D" id="1.10.10.10">
    <property type="entry name" value="Winged helix-like DNA-binding domain superfamily/Winged helix DNA-binding domain"/>
    <property type="match status" value="1"/>
</dbReference>
<keyword evidence="9" id="KW-1185">Reference proteome</keyword>
<evidence type="ECO:0000256" key="1">
    <source>
        <dbReference type="ARBA" id="ARBA00021390"/>
    </source>
</evidence>
<evidence type="ECO:0000256" key="5">
    <source>
        <dbReference type="ARBA" id="ARBA00023163"/>
    </source>
</evidence>
<dbReference type="PRINTS" id="PR00037">
    <property type="entry name" value="HTHLACR"/>
</dbReference>
<dbReference type="RefSeq" id="WP_053545106.1">
    <property type="nucleotide sequence ID" value="NZ_CP009220.1"/>
</dbReference>
<evidence type="ECO:0000256" key="6">
    <source>
        <dbReference type="ARBA" id="ARBA00024937"/>
    </source>
</evidence>
<dbReference type="SUPFAM" id="SSF46785">
    <property type="entry name" value="Winged helix' DNA-binding domain"/>
    <property type="match status" value="1"/>
</dbReference>
<dbReference type="PATRIC" id="fig|931089.4.peg.1740"/>
<dbReference type="Pfam" id="PF00455">
    <property type="entry name" value="DeoRC"/>
    <property type="match status" value="1"/>
</dbReference>
<dbReference type="STRING" id="931089.CDES_08650"/>
<dbReference type="InterPro" id="IPR036388">
    <property type="entry name" value="WH-like_DNA-bd_sf"/>
</dbReference>